<sequence>MVIACDSSAGIGEKKADVVAVDPAITAAYSLRVPLLELMCFGAHPITVIDTVGNEMVPTGERIISGVKAELARAQLSDIPLNGSTEDNMATLTTSIGITVIGRIQTANIPKPATVDLTVFKLGTPYVGNEVVAHLNQIFSYDKVRQIRGNADVVDMLPVGSKGVTYELDQMAQTNHLETHYLVDRTLPELNTSAGPATVVLVGVKKTQAEAVKQAFPELAAVAELRRPKP</sequence>
<evidence type="ECO:0000313" key="1">
    <source>
        <dbReference type="EMBL" id="GAX07594.1"/>
    </source>
</evidence>
<dbReference type="AlphaFoldDB" id="A0A1Z5J0L9"/>
<dbReference type="EMBL" id="BCMJ01000001">
    <property type="protein sequence ID" value="GAX07594.1"/>
    <property type="molecule type" value="Genomic_DNA"/>
</dbReference>
<keyword evidence="2" id="KW-1185">Reference proteome</keyword>
<comment type="caution">
    <text evidence="1">The sequence shown here is derived from an EMBL/GenBank/DDBJ whole genome shotgun (WGS) entry which is preliminary data.</text>
</comment>
<organism evidence="1 2">
    <name type="scientific">Secundilactobacillus silagincola</name>
    <dbReference type="NCBI Taxonomy" id="1714681"/>
    <lineage>
        <taxon>Bacteria</taxon>
        <taxon>Bacillati</taxon>
        <taxon>Bacillota</taxon>
        <taxon>Bacilli</taxon>
        <taxon>Lactobacillales</taxon>
        <taxon>Lactobacillaceae</taxon>
        <taxon>Secundilactobacillus</taxon>
    </lineage>
</organism>
<accession>A0A1Z5J0L9</accession>
<protein>
    <submittedName>
        <fullName evidence="1">Uncharacterized protein</fullName>
    </submittedName>
</protein>
<gene>
    <name evidence="1" type="ORF">IWT5_00328</name>
</gene>
<name>A0A1Z5J0L9_9LACO</name>
<evidence type="ECO:0000313" key="2">
    <source>
        <dbReference type="Proteomes" id="UP000223370"/>
    </source>
</evidence>
<dbReference type="Proteomes" id="UP000223370">
    <property type="component" value="Unassembled WGS sequence"/>
</dbReference>
<proteinExistence type="predicted"/>
<reference evidence="1 2" key="1">
    <citation type="submission" date="2015-11" db="EMBL/GenBank/DDBJ databases">
        <title>Draft genome sequences of new species of the genus Lactobacillus isolated from orchardgrass silage.</title>
        <authorList>
            <person name="Tohno M."/>
            <person name="Tanizawa Y."/>
            <person name="Arita M."/>
        </authorList>
    </citation>
    <scope>NUCLEOTIDE SEQUENCE [LARGE SCALE GENOMIC DNA]</scope>
    <source>
        <strain evidence="1 2">IWT5</strain>
    </source>
</reference>